<dbReference type="Pfam" id="PF14503">
    <property type="entry name" value="YhfZ_C"/>
    <property type="match status" value="1"/>
</dbReference>
<dbReference type="InterPro" id="IPR041444">
    <property type="entry name" value="HTH_41"/>
</dbReference>
<comment type="caution">
    <text evidence="3">The sequence shown here is derived from an EMBL/GenBank/DDBJ whole genome shotgun (WGS) entry which is preliminary data.</text>
</comment>
<evidence type="ECO:0000313" key="3">
    <source>
        <dbReference type="EMBL" id="CAH0524897.1"/>
    </source>
</evidence>
<dbReference type="RefSeq" id="WP_237483613.1">
    <property type="nucleotide sequence ID" value="NZ_CAKLCM010000002.1"/>
</dbReference>
<accession>A0ABM8ZEF7</accession>
<evidence type="ECO:0000259" key="1">
    <source>
        <dbReference type="Pfam" id="PF14502"/>
    </source>
</evidence>
<dbReference type="EMBL" id="CAKLCM010000002">
    <property type="protein sequence ID" value="CAH0524897.1"/>
    <property type="molecule type" value="Genomic_DNA"/>
</dbReference>
<dbReference type="Pfam" id="PF14502">
    <property type="entry name" value="HTH_41"/>
    <property type="match status" value="1"/>
</dbReference>
<feature type="domain" description="Uncharacterised protein YhfZ C-terminal" evidence="2">
    <location>
        <begin position="76"/>
        <end position="300"/>
    </location>
</feature>
<organism evidence="3 4">
    <name type="scientific">Vibrio hippocampi</name>
    <dbReference type="NCBI Taxonomy" id="654686"/>
    <lineage>
        <taxon>Bacteria</taxon>
        <taxon>Pseudomonadati</taxon>
        <taxon>Pseudomonadota</taxon>
        <taxon>Gammaproteobacteria</taxon>
        <taxon>Vibrionales</taxon>
        <taxon>Vibrionaceae</taxon>
        <taxon>Vibrio</taxon>
    </lineage>
</organism>
<dbReference type="Gene3D" id="3.40.190.10">
    <property type="entry name" value="Periplasmic binding protein-like II"/>
    <property type="match status" value="2"/>
</dbReference>
<reference evidence="3" key="1">
    <citation type="submission" date="2021-12" db="EMBL/GenBank/DDBJ databases">
        <authorList>
            <person name="Rodrigo-Torres L."/>
            <person name="Arahal R. D."/>
            <person name="Lucena T."/>
        </authorList>
    </citation>
    <scope>NUCLEOTIDE SEQUENCE</scope>
    <source>
        <strain evidence="3">CECT 8226</strain>
    </source>
</reference>
<evidence type="ECO:0000259" key="2">
    <source>
        <dbReference type="Pfam" id="PF14503"/>
    </source>
</evidence>
<keyword evidence="4" id="KW-1185">Reference proteome</keyword>
<feature type="domain" description="YhfZ helix-turn-helix" evidence="1">
    <location>
        <begin position="24"/>
        <end position="70"/>
    </location>
</feature>
<gene>
    <name evidence="3" type="ORF">VHP8226_00572</name>
</gene>
<dbReference type="InterPro" id="IPR032791">
    <property type="entry name" value="YhfZ_C"/>
</dbReference>
<dbReference type="NCBIfam" id="NF041241">
    <property type="entry name" value="YhfZ_full"/>
    <property type="match status" value="1"/>
</dbReference>
<dbReference type="Proteomes" id="UP000838160">
    <property type="component" value="Unassembled WGS sequence"/>
</dbReference>
<dbReference type="SUPFAM" id="SSF53850">
    <property type="entry name" value="Periplasmic binding protein-like II"/>
    <property type="match status" value="1"/>
</dbReference>
<sequence length="300" mass="33784">MKQYIKKNGQAIIELARYFMLMEVGTRVLTVDELSKKIACSVGYIAKSIKEIEAIGAIHLERQGRNGTIVKSINFKKLVELADFGRLVCAMPLPYTKRYEGLASAIKDQIDIVPLYFAHMRGADVRAECLKNGVYDIAIMSKLAAQSYIEEGTLQIAIELPVHSYVSEHKLIYKGDDRDSIKRIGVDPDSPDQKVLTEMIFKGRNVDIVAVPYNECLDKVNSNYIDATIWNPSSKSNEQYSSLRQEAISDLDNVDNFSIAVLMVRKDANFTKALLNHMLNIEELKSHQEQVISGSRTPTY</sequence>
<protein>
    <recommendedName>
        <fullName evidence="5">Transcriptional regulator</fullName>
    </recommendedName>
</protein>
<evidence type="ECO:0000313" key="4">
    <source>
        <dbReference type="Proteomes" id="UP000838160"/>
    </source>
</evidence>
<evidence type="ECO:0008006" key="5">
    <source>
        <dbReference type="Google" id="ProtNLM"/>
    </source>
</evidence>
<proteinExistence type="predicted"/>
<name>A0ABM8ZEF7_9VIBR</name>